<keyword evidence="3" id="KW-0813">Transport</keyword>
<dbReference type="SUPFAM" id="SSF161111">
    <property type="entry name" value="Cation efflux protein transmembrane domain-like"/>
    <property type="match status" value="1"/>
</dbReference>
<feature type="domain" description="Cation efflux protein transmembrane" evidence="8">
    <location>
        <begin position="15"/>
        <end position="207"/>
    </location>
</feature>
<evidence type="ECO:0000313" key="10">
    <source>
        <dbReference type="EMBL" id="MCY6485199.1"/>
    </source>
</evidence>
<protein>
    <submittedName>
        <fullName evidence="10">Cation diffusion facilitator family transporter</fullName>
    </submittedName>
</protein>
<reference evidence="10" key="1">
    <citation type="submission" date="2022-12" db="EMBL/GenBank/DDBJ databases">
        <authorList>
            <person name="Wang J."/>
        </authorList>
    </citation>
    <scope>NUCLEOTIDE SEQUENCE</scope>
    <source>
        <strain evidence="10">HY-45-18</strain>
    </source>
</reference>
<dbReference type="InterPro" id="IPR058533">
    <property type="entry name" value="Cation_efflux_TM"/>
</dbReference>
<evidence type="ECO:0000256" key="2">
    <source>
        <dbReference type="ARBA" id="ARBA00008114"/>
    </source>
</evidence>
<accession>A0ABT4D1U6</accession>
<feature type="domain" description="Cation efflux protein cytoplasmic" evidence="9">
    <location>
        <begin position="214"/>
        <end position="289"/>
    </location>
</feature>
<evidence type="ECO:0000256" key="7">
    <source>
        <dbReference type="SAM" id="Phobius"/>
    </source>
</evidence>
<feature type="transmembrane region" description="Helical" evidence="7">
    <location>
        <begin position="82"/>
        <end position="98"/>
    </location>
</feature>
<dbReference type="NCBIfam" id="TIGR01297">
    <property type="entry name" value="CDF"/>
    <property type="match status" value="1"/>
</dbReference>
<dbReference type="InterPro" id="IPR050291">
    <property type="entry name" value="CDF_Transporter"/>
</dbReference>
<dbReference type="InterPro" id="IPR027470">
    <property type="entry name" value="Cation_efflux_CTD"/>
</dbReference>
<keyword evidence="5 7" id="KW-1133">Transmembrane helix</keyword>
<dbReference type="InterPro" id="IPR036837">
    <property type="entry name" value="Cation_efflux_CTD_sf"/>
</dbReference>
<dbReference type="Gene3D" id="3.30.70.1350">
    <property type="entry name" value="Cation efflux protein, cytoplasmic domain"/>
    <property type="match status" value="1"/>
</dbReference>
<comment type="similarity">
    <text evidence="2">Belongs to the cation diffusion facilitator (CDF) transporter (TC 2.A.4) family.</text>
</comment>
<dbReference type="InterPro" id="IPR002524">
    <property type="entry name" value="Cation_efflux"/>
</dbReference>
<proteinExistence type="inferred from homology"/>
<evidence type="ECO:0000256" key="3">
    <source>
        <dbReference type="ARBA" id="ARBA00022448"/>
    </source>
</evidence>
<dbReference type="SUPFAM" id="SSF160240">
    <property type="entry name" value="Cation efflux protein cytoplasmic domain-like"/>
    <property type="match status" value="1"/>
</dbReference>
<evidence type="ECO:0000259" key="8">
    <source>
        <dbReference type="Pfam" id="PF01545"/>
    </source>
</evidence>
<dbReference type="Pfam" id="PF01545">
    <property type="entry name" value="Cation_efflux"/>
    <property type="match status" value="1"/>
</dbReference>
<comment type="subcellular location">
    <subcellularLocation>
        <location evidence="1">Membrane</location>
        <topology evidence="1">Multi-pass membrane protein</topology>
    </subcellularLocation>
</comment>
<keyword evidence="4 7" id="KW-0812">Transmembrane</keyword>
<evidence type="ECO:0000256" key="4">
    <source>
        <dbReference type="ARBA" id="ARBA00022692"/>
    </source>
</evidence>
<feature type="transmembrane region" description="Helical" evidence="7">
    <location>
        <begin position="182"/>
        <end position="200"/>
    </location>
</feature>
<dbReference type="RefSeq" id="WP_268041514.1">
    <property type="nucleotide sequence ID" value="NZ_JAPQER010000005.1"/>
</dbReference>
<keyword evidence="11" id="KW-1185">Reference proteome</keyword>
<dbReference type="InterPro" id="IPR027469">
    <property type="entry name" value="Cation_efflux_TMD_sf"/>
</dbReference>
<organism evidence="10 11">
    <name type="scientific">Clostridium aestuarii</name>
    <dbReference type="NCBI Taxonomy" id="338193"/>
    <lineage>
        <taxon>Bacteria</taxon>
        <taxon>Bacillati</taxon>
        <taxon>Bacillota</taxon>
        <taxon>Clostridia</taxon>
        <taxon>Eubacteriales</taxon>
        <taxon>Clostridiaceae</taxon>
        <taxon>Clostridium</taxon>
    </lineage>
</organism>
<dbReference type="PANTHER" id="PTHR43840">
    <property type="entry name" value="MITOCHONDRIAL METAL TRANSPORTER 1-RELATED"/>
    <property type="match status" value="1"/>
</dbReference>
<feature type="transmembrane region" description="Helical" evidence="7">
    <location>
        <begin position="12"/>
        <end position="34"/>
    </location>
</feature>
<dbReference type="Pfam" id="PF16916">
    <property type="entry name" value="ZT_dimer"/>
    <property type="match status" value="1"/>
</dbReference>
<evidence type="ECO:0000259" key="9">
    <source>
        <dbReference type="Pfam" id="PF16916"/>
    </source>
</evidence>
<feature type="transmembrane region" description="Helical" evidence="7">
    <location>
        <begin position="40"/>
        <end position="61"/>
    </location>
</feature>
<sequence length="289" mass="31822">MYEKERLKIGNRISKVTIILNLLLSIVKIFAGIIGKSNAIILDGIHSISDVLSTVCVIIGLKLANKPEDSEHQYGHEKIEPIISKLLAFVLVITALMIGNKAVNIILAKNYTTPGKIAVYAAILSIVLKEWMYRYTIKGAKKINSAILITDAWHHRSDALSSLGTLVGIVGARMGVAVLEPIASIIICLIIIKVAVEIYIKAANQLMDRAADKGTIEVIKKDILGVKGVIKIDDLKTRIHASRLYVDVEIAVNKNLSVIQAHTIAEEVHYKVEDNIKKVKHCMVHVNPY</sequence>
<dbReference type="PANTHER" id="PTHR43840:SF15">
    <property type="entry name" value="MITOCHONDRIAL METAL TRANSPORTER 1-RELATED"/>
    <property type="match status" value="1"/>
</dbReference>
<gene>
    <name evidence="10" type="ORF">OW763_12705</name>
</gene>
<evidence type="ECO:0000256" key="5">
    <source>
        <dbReference type="ARBA" id="ARBA00022989"/>
    </source>
</evidence>
<evidence type="ECO:0000256" key="1">
    <source>
        <dbReference type="ARBA" id="ARBA00004141"/>
    </source>
</evidence>
<comment type="caution">
    <text evidence="10">The sequence shown here is derived from an EMBL/GenBank/DDBJ whole genome shotgun (WGS) entry which is preliminary data.</text>
</comment>
<evidence type="ECO:0000313" key="11">
    <source>
        <dbReference type="Proteomes" id="UP001078443"/>
    </source>
</evidence>
<dbReference type="Proteomes" id="UP001078443">
    <property type="component" value="Unassembled WGS sequence"/>
</dbReference>
<name>A0ABT4D1U6_9CLOT</name>
<keyword evidence="6 7" id="KW-0472">Membrane</keyword>
<dbReference type="EMBL" id="JAPQER010000005">
    <property type="protein sequence ID" value="MCY6485199.1"/>
    <property type="molecule type" value="Genomic_DNA"/>
</dbReference>
<dbReference type="Gene3D" id="1.20.1510.10">
    <property type="entry name" value="Cation efflux protein transmembrane domain"/>
    <property type="match status" value="1"/>
</dbReference>
<evidence type="ECO:0000256" key="6">
    <source>
        <dbReference type="ARBA" id="ARBA00023136"/>
    </source>
</evidence>